<evidence type="ECO:0000256" key="1">
    <source>
        <dbReference type="ARBA" id="ARBA00000077"/>
    </source>
</evidence>
<comment type="similarity">
    <text evidence="2">Belongs to the RNase H family.</text>
</comment>
<dbReference type="PANTHER" id="PTHR10642:SF26">
    <property type="entry name" value="RIBONUCLEASE H1"/>
    <property type="match status" value="1"/>
</dbReference>
<dbReference type="GO" id="GO:0043137">
    <property type="term" value="P:DNA replication, removal of RNA primer"/>
    <property type="evidence" value="ECO:0007669"/>
    <property type="project" value="TreeGrafter"/>
</dbReference>
<dbReference type="AlphaFoldDB" id="R0JMM0"/>
<dbReference type="PANTHER" id="PTHR10642">
    <property type="entry name" value="RIBONUCLEASE H1"/>
    <property type="match status" value="1"/>
</dbReference>
<evidence type="ECO:0000256" key="6">
    <source>
        <dbReference type="ARBA" id="ARBA00022759"/>
    </source>
</evidence>
<name>R0JMM0_EXST2</name>
<dbReference type="STRING" id="671987.R0JMM0"/>
<dbReference type="InterPro" id="IPR012337">
    <property type="entry name" value="RNaseH-like_sf"/>
</dbReference>
<dbReference type="OrthoDB" id="245563at2759"/>
<dbReference type="EMBL" id="KB908844">
    <property type="protein sequence ID" value="EOA82478.1"/>
    <property type="molecule type" value="Genomic_DNA"/>
</dbReference>
<evidence type="ECO:0000256" key="3">
    <source>
        <dbReference type="ARBA" id="ARBA00012180"/>
    </source>
</evidence>
<dbReference type="RefSeq" id="XP_008029605.1">
    <property type="nucleotide sequence ID" value="XM_008031414.1"/>
</dbReference>
<dbReference type="PROSITE" id="PS50879">
    <property type="entry name" value="RNASE_H_1"/>
    <property type="match status" value="1"/>
</dbReference>
<dbReference type="eggNOG" id="KOG3752">
    <property type="taxonomic scope" value="Eukaryota"/>
</dbReference>
<evidence type="ECO:0000313" key="9">
    <source>
        <dbReference type="EMBL" id="EOA82478.1"/>
    </source>
</evidence>
<sequence length="221" mass="24476">MINTEPIIQGRKVTLCPTTEDWSVPQLVKTCPECGAFVLFCCACNNKYHHLPASRRPALPCHHFRLIFTDGACTNNGQPDAKAGIAVAFGAAKDSHMAMPIGDRIDDFPKRSNQRAELCAAKAGLEAIAAMDPLHPKCRSSAWIIATDSEYVVKGMTDWLPMWKGTPPSNSDLFLALDDLVTLYEKHGITIGFWHVPRECNQLAHRLAKKAAMYDDESTFF</sequence>
<dbReference type="Proteomes" id="UP000016935">
    <property type="component" value="Unassembled WGS sequence"/>
</dbReference>
<evidence type="ECO:0000256" key="4">
    <source>
        <dbReference type="ARBA" id="ARBA00022722"/>
    </source>
</evidence>
<dbReference type="HOGENOM" id="CLU_030894_4_0_1"/>
<dbReference type="InterPro" id="IPR036397">
    <property type="entry name" value="RNaseH_sf"/>
</dbReference>
<dbReference type="Pfam" id="PF00075">
    <property type="entry name" value="RNase_H"/>
    <property type="match status" value="1"/>
</dbReference>
<dbReference type="GeneID" id="19406185"/>
<evidence type="ECO:0000313" key="10">
    <source>
        <dbReference type="Proteomes" id="UP000016935"/>
    </source>
</evidence>
<gene>
    <name evidence="9" type="ORF">SETTUDRAFT_95804</name>
</gene>
<keyword evidence="10" id="KW-1185">Reference proteome</keyword>
<dbReference type="CDD" id="cd13934">
    <property type="entry name" value="RNase_H_Dikarya_like"/>
    <property type="match status" value="1"/>
</dbReference>
<keyword evidence="4" id="KW-0540">Nuclease</keyword>
<dbReference type="SUPFAM" id="SSF53098">
    <property type="entry name" value="Ribonuclease H-like"/>
    <property type="match status" value="1"/>
</dbReference>
<dbReference type="Gene3D" id="3.30.420.10">
    <property type="entry name" value="Ribonuclease H-like superfamily/Ribonuclease H"/>
    <property type="match status" value="1"/>
</dbReference>
<comment type="catalytic activity">
    <reaction evidence="1">
        <text>Endonucleolytic cleavage to 5'-phosphomonoester.</text>
        <dbReference type="EC" id="3.1.26.4"/>
    </reaction>
</comment>
<proteinExistence type="inferred from homology"/>
<keyword evidence="6" id="KW-0255">Endonuclease</keyword>
<dbReference type="GO" id="GO:0004523">
    <property type="term" value="F:RNA-DNA hybrid ribonuclease activity"/>
    <property type="evidence" value="ECO:0007669"/>
    <property type="project" value="UniProtKB-EC"/>
</dbReference>
<organism evidence="9 10">
    <name type="scientific">Exserohilum turcicum (strain 28A)</name>
    <name type="common">Northern leaf blight fungus</name>
    <name type="synonym">Setosphaeria turcica</name>
    <dbReference type="NCBI Taxonomy" id="671987"/>
    <lineage>
        <taxon>Eukaryota</taxon>
        <taxon>Fungi</taxon>
        <taxon>Dikarya</taxon>
        <taxon>Ascomycota</taxon>
        <taxon>Pezizomycotina</taxon>
        <taxon>Dothideomycetes</taxon>
        <taxon>Pleosporomycetidae</taxon>
        <taxon>Pleosporales</taxon>
        <taxon>Pleosporineae</taxon>
        <taxon>Pleosporaceae</taxon>
        <taxon>Exserohilum</taxon>
    </lineage>
</organism>
<evidence type="ECO:0000259" key="8">
    <source>
        <dbReference type="PROSITE" id="PS50879"/>
    </source>
</evidence>
<evidence type="ECO:0000256" key="5">
    <source>
        <dbReference type="ARBA" id="ARBA00022723"/>
    </source>
</evidence>
<reference evidence="9 10" key="2">
    <citation type="journal article" date="2013" name="PLoS Genet.">
        <title>Comparative genome structure, secondary metabolite, and effector coding capacity across Cochliobolus pathogens.</title>
        <authorList>
            <person name="Condon B.J."/>
            <person name="Leng Y."/>
            <person name="Wu D."/>
            <person name="Bushley K.E."/>
            <person name="Ohm R.A."/>
            <person name="Otillar R."/>
            <person name="Martin J."/>
            <person name="Schackwitz W."/>
            <person name="Grimwood J."/>
            <person name="MohdZainudin N."/>
            <person name="Xue C."/>
            <person name="Wang R."/>
            <person name="Manning V.A."/>
            <person name="Dhillon B."/>
            <person name="Tu Z.J."/>
            <person name="Steffenson B.J."/>
            <person name="Salamov A."/>
            <person name="Sun H."/>
            <person name="Lowry S."/>
            <person name="LaButti K."/>
            <person name="Han J."/>
            <person name="Copeland A."/>
            <person name="Lindquist E."/>
            <person name="Barry K."/>
            <person name="Schmutz J."/>
            <person name="Baker S.E."/>
            <person name="Ciuffetti L.M."/>
            <person name="Grigoriev I.V."/>
            <person name="Zhong S."/>
            <person name="Turgeon B.G."/>
        </authorList>
    </citation>
    <scope>NUCLEOTIDE SEQUENCE [LARGE SCALE GENOMIC DNA]</scope>
    <source>
        <strain evidence="10">28A</strain>
    </source>
</reference>
<dbReference type="GO" id="GO:0046872">
    <property type="term" value="F:metal ion binding"/>
    <property type="evidence" value="ECO:0007669"/>
    <property type="project" value="UniProtKB-KW"/>
</dbReference>
<feature type="domain" description="RNase H type-1" evidence="8">
    <location>
        <begin position="61"/>
        <end position="213"/>
    </location>
</feature>
<reference evidence="9 10" key="1">
    <citation type="journal article" date="2012" name="PLoS Pathog.">
        <title>Diverse lifestyles and strategies of plant pathogenesis encoded in the genomes of eighteen Dothideomycetes fungi.</title>
        <authorList>
            <person name="Ohm R.A."/>
            <person name="Feau N."/>
            <person name="Henrissat B."/>
            <person name="Schoch C.L."/>
            <person name="Horwitz B.A."/>
            <person name="Barry K.W."/>
            <person name="Condon B.J."/>
            <person name="Copeland A.C."/>
            <person name="Dhillon B."/>
            <person name="Glaser F."/>
            <person name="Hesse C.N."/>
            <person name="Kosti I."/>
            <person name="LaButti K."/>
            <person name="Lindquist E.A."/>
            <person name="Lucas S."/>
            <person name="Salamov A.A."/>
            <person name="Bradshaw R.E."/>
            <person name="Ciuffetti L."/>
            <person name="Hamelin R.C."/>
            <person name="Kema G.H.J."/>
            <person name="Lawrence C."/>
            <person name="Scott J.A."/>
            <person name="Spatafora J.W."/>
            <person name="Turgeon B.G."/>
            <person name="de Wit P.J.G.M."/>
            <person name="Zhong S."/>
            <person name="Goodwin S.B."/>
            <person name="Grigoriev I.V."/>
        </authorList>
    </citation>
    <scope>NUCLEOTIDE SEQUENCE [LARGE SCALE GENOMIC DNA]</scope>
    <source>
        <strain evidence="10">28A</strain>
    </source>
</reference>
<accession>R0JMM0</accession>
<keyword evidence="5" id="KW-0479">Metal-binding</keyword>
<dbReference type="GO" id="GO:0003676">
    <property type="term" value="F:nucleic acid binding"/>
    <property type="evidence" value="ECO:0007669"/>
    <property type="project" value="InterPro"/>
</dbReference>
<protein>
    <recommendedName>
        <fullName evidence="3">ribonuclease H</fullName>
        <ecNumber evidence="3">3.1.26.4</ecNumber>
    </recommendedName>
</protein>
<evidence type="ECO:0000256" key="7">
    <source>
        <dbReference type="ARBA" id="ARBA00022801"/>
    </source>
</evidence>
<dbReference type="InterPro" id="IPR050092">
    <property type="entry name" value="RNase_H"/>
</dbReference>
<dbReference type="InterPro" id="IPR002156">
    <property type="entry name" value="RNaseH_domain"/>
</dbReference>
<evidence type="ECO:0000256" key="2">
    <source>
        <dbReference type="ARBA" id="ARBA00005300"/>
    </source>
</evidence>
<keyword evidence="7" id="KW-0378">Hydrolase</keyword>
<dbReference type="EC" id="3.1.26.4" evidence="3"/>